<dbReference type="InterPro" id="IPR019537">
    <property type="entry name" value="TMEM65"/>
</dbReference>
<evidence type="ECO:0000313" key="6">
    <source>
        <dbReference type="EMBL" id="CBY10122.1"/>
    </source>
</evidence>
<evidence type="ECO:0000256" key="1">
    <source>
        <dbReference type="ARBA" id="ARBA00004141"/>
    </source>
</evidence>
<feature type="transmembrane region" description="Helical" evidence="5">
    <location>
        <begin position="133"/>
        <end position="153"/>
    </location>
</feature>
<dbReference type="OrthoDB" id="430821at2759"/>
<proteinExistence type="predicted"/>
<reference evidence="6" key="1">
    <citation type="journal article" date="2010" name="Science">
        <title>Plasticity of animal genome architecture unmasked by rapid evolution of a pelagic tunicate.</title>
        <authorList>
            <person name="Denoeud F."/>
            <person name="Henriet S."/>
            <person name="Mungpakdee S."/>
            <person name="Aury J.M."/>
            <person name="Da Silva C."/>
            <person name="Brinkmann H."/>
            <person name="Mikhaleva J."/>
            <person name="Olsen L.C."/>
            <person name="Jubin C."/>
            <person name="Canestro C."/>
            <person name="Bouquet J.M."/>
            <person name="Danks G."/>
            <person name="Poulain J."/>
            <person name="Campsteijn C."/>
            <person name="Adamski M."/>
            <person name="Cross I."/>
            <person name="Yadetie F."/>
            <person name="Muffato M."/>
            <person name="Louis A."/>
            <person name="Butcher S."/>
            <person name="Tsagkogeorga G."/>
            <person name="Konrad A."/>
            <person name="Singh S."/>
            <person name="Jensen M.F."/>
            <person name="Cong E.H."/>
            <person name="Eikeseth-Otteraa H."/>
            <person name="Noel B."/>
            <person name="Anthouard V."/>
            <person name="Porcel B.M."/>
            <person name="Kachouri-Lafond R."/>
            <person name="Nishino A."/>
            <person name="Ugolini M."/>
            <person name="Chourrout P."/>
            <person name="Nishida H."/>
            <person name="Aasland R."/>
            <person name="Huzurbazar S."/>
            <person name="Westhof E."/>
            <person name="Delsuc F."/>
            <person name="Lehrach H."/>
            <person name="Reinhardt R."/>
            <person name="Weissenbach J."/>
            <person name="Roy S.W."/>
            <person name="Artiguenave F."/>
            <person name="Postlethwait J.H."/>
            <person name="Manak J.R."/>
            <person name="Thompson E.M."/>
            <person name="Jaillon O."/>
            <person name="Du Pasquier L."/>
            <person name="Boudinot P."/>
            <person name="Liberles D.A."/>
            <person name="Volff J.N."/>
            <person name="Philippe H."/>
            <person name="Lenhard B."/>
            <person name="Roest Crollius H."/>
            <person name="Wincker P."/>
            <person name="Chourrout D."/>
        </authorList>
    </citation>
    <scope>NUCLEOTIDE SEQUENCE [LARGE SCALE GENOMIC DNA]</scope>
</reference>
<sequence>MDTETRSAVEHELRRLRREHEEELARNNIHFNVKPPKAELRKCFIHNAVPFVAFGFLDNFIMLIAGDAIETYFGTYFHISVLAAAGLGNTLSDTVGIVTGGYIELLADRMGLPKPVFTAQEEDSKEARYAKTGGQMVGIIIGCVLGMCPLLFLDTNRYNRPEEPPLPLAPFQ</sequence>
<keyword evidence="4 5" id="KW-0472">Membrane</keyword>
<keyword evidence="3 5" id="KW-1133">Transmembrane helix</keyword>
<feature type="transmembrane region" description="Helical" evidence="5">
    <location>
        <begin position="44"/>
        <end position="65"/>
    </location>
</feature>
<dbReference type="GO" id="GO:0005739">
    <property type="term" value="C:mitochondrion"/>
    <property type="evidence" value="ECO:0007669"/>
    <property type="project" value="TreeGrafter"/>
</dbReference>
<dbReference type="EMBL" id="FN654626">
    <property type="protein sequence ID" value="CBY35427.1"/>
    <property type="molecule type" value="Genomic_DNA"/>
</dbReference>
<evidence type="ECO:0008006" key="9">
    <source>
        <dbReference type="Google" id="ProtNLM"/>
    </source>
</evidence>
<keyword evidence="2 5" id="KW-0812">Transmembrane</keyword>
<dbReference type="PANTHER" id="PTHR21706">
    <property type="entry name" value="TRANSMEMBRANE PROTEIN 65"/>
    <property type="match status" value="1"/>
</dbReference>
<dbReference type="PANTHER" id="PTHR21706:SF15">
    <property type="entry name" value="TRANSMEMBRANE PROTEIN 65"/>
    <property type="match status" value="1"/>
</dbReference>
<evidence type="ECO:0000256" key="3">
    <source>
        <dbReference type="ARBA" id="ARBA00022989"/>
    </source>
</evidence>
<evidence type="ECO:0000313" key="8">
    <source>
        <dbReference type="Proteomes" id="UP000001307"/>
    </source>
</evidence>
<dbReference type="Pfam" id="PF10507">
    <property type="entry name" value="TMEM65"/>
    <property type="match status" value="1"/>
</dbReference>
<keyword evidence="8" id="KW-1185">Reference proteome</keyword>
<evidence type="ECO:0000256" key="5">
    <source>
        <dbReference type="SAM" id="Phobius"/>
    </source>
</evidence>
<gene>
    <name evidence="6" type="ORF">GSOID_T00010951001</name>
    <name evidence="7" type="ORF">GSOID_T00027238001</name>
</gene>
<dbReference type="InParanoid" id="E4XHH4"/>
<accession>E4XHH4</accession>
<protein>
    <recommendedName>
        <fullName evidence="9">Transmembrane protein 65</fullName>
    </recommendedName>
</protein>
<dbReference type="AlphaFoldDB" id="E4XHH4"/>
<dbReference type="EMBL" id="FN653051">
    <property type="protein sequence ID" value="CBY10122.1"/>
    <property type="molecule type" value="Genomic_DNA"/>
</dbReference>
<dbReference type="Proteomes" id="UP000011014">
    <property type="component" value="Unassembled WGS sequence"/>
</dbReference>
<evidence type="ECO:0000256" key="2">
    <source>
        <dbReference type="ARBA" id="ARBA00022692"/>
    </source>
</evidence>
<dbReference type="GO" id="GO:0016020">
    <property type="term" value="C:membrane"/>
    <property type="evidence" value="ECO:0007669"/>
    <property type="project" value="UniProtKB-SubCell"/>
</dbReference>
<name>E4XHH4_OIKDI</name>
<comment type="subcellular location">
    <subcellularLocation>
        <location evidence="1">Membrane</location>
        <topology evidence="1">Multi-pass membrane protein</topology>
    </subcellularLocation>
</comment>
<organism evidence="6">
    <name type="scientific">Oikopleura dioica</name>
    <name type="common">Tunicate</name>
    <dbReference type="NCBI Taxonomy" id="34765"/>
    <lineage>
        <taxon>Eukaryota</taxon>
        <taxon>Metazoa</taxon>
        <taxon>Chordata</taxon>
        <taxon>Tunicata</taxon>
        <taxon>Appendicularia</taxon>
        <taxon>Copelata</taxon>
        <taxon>Oikopleuridae</taxon>
        <taxon>Oikopleura</taxon>
    </lineage>
</organism>
<dbReference type="Proteomes" id="UP000001307">
    <property type="component" value="Unassembled WGS sequence"/>
</dbReference>
<evidence type="ECO:0000256" key="4">
    <source>
        <dbReference type="ARBA" id="ARBA00023136"/>
    </source>
</evidence>
<evidence type="ECO:0000313" key="7">
    <source>
        <dbReference type="EMBL" id="CBY35427.1"/>
    </source>
</evidence>